<protein>
    <recommendedName>
        <fullName evidence="4">DZANK-type domain-containing protein</fullName>
    </recommendedName>
</protein>
<dbReference type="EMBL" id="VMGL01000036">
    <property type="protein sequence ID" value="TSC96511.1"/>
    <property type="molecule type" value="Genomic_DNA"/>
</dbReference>
<sequence length="177" mass="19409">MKCPKCDCEIREEEKFCRGCGQSLLTKCEICEKEHHLTVVCCHACGDFHPTGTICCPATGTNIMEVDVENKREAEEKALFVHLYGKYGQRLDEAAERIGSLKGVLMAVVALVGIILVGLACFYLWQITPKREDQIGSASLVGFIGGGIILSVLGSIATSTNFTVFRVSYLRSLTKKQ</sequence>
<name>A0A554LUH0_9BACT</name>
<comment type="caution">
    <text evidence="2">The sequence shown here is derived from an EMBL/GenBank/DDBJ whole genome shotgun (WGS) entry which is preliminary data.</text>
</comment>
<dbReference type="AlphaFoldDB" id="A0A554LUH0"/>
<feature type="transmembrane region" description="Helical" evidence="1">
    <location>
        <begin position="104"/>
        <end position="125"/>
    </location>
</feature>
<keyword evidence="1" id="KW-0472">Membrane</keyword>
<gene>
    <name evidence="2" type="ORF">CEN88_330</name>
</gene>
<evidence type="ECO:0000256" key="1">
    <source>
        <dbReference type="SAM" id="Phobius"/>
    </source>
</evidence>
<feature type="transmembrane region" description="Helical" evidence="1">
    <location>
        <begin position="137"/>
        <end position="165"/>
    </location>
</feature>
<proteinExistence type="predicted"/>
<keyword evidence="1" id="KW-1133">Transmembrane helix</keyword>
<evidence type="ECO:0000313" key="3">
    <source>
        <dbReference type="Proteomes" id="UP000318711"/>
    </source>
</evidence>
<keyword evidence="1" id="KW-0812">Transmembrane</keyword>
<reference evidence="2 3" key="1">
    <citation type="submission" date="2017-07" db="EMBL/GenBank/DDBJ databases">
        <title>Mechanisms for carbon and nitrogen cycling indicate functional differentiation within the Candidate Phyla Radiation.</title>
        <authorList>
            <person name="Danczak R.E."/>
            <person name="Johnston M.D."/>
            <person name="Kenah C."/>
            <person name="Slattery M."/>
            <person name="Wrighton K.C."/>
            <person name="Wilkins M.J."/>
        </authorList>
    </citation>
    <scope>NUCLEOTIDE SEQUENCE [LARGE SCALE GENOMIC DNA]</scope>
    <source>
        <strain evidence="2">Licking1014_2</strain>
    </source>
</reference>
<evidence type="ECO:0008006" key="4">
    <source>
        <dbReference type="Google" id="ProtNLM"/>
    </source>
</evidence>
<dbReference type="Proteomes" id="UP000318711">
    <property type="component" value="Unassembled WGS sequence"/>
</dbReference>
<evidence type="ECO:0000313" key="2">
    <source>
        <dbReference type="EMBL" id="TSC96511.1"/>
    </source>
</evidence>
<organism evidence="2 3">
    <name type="scientific">Candidatus Berkelbacteria bacterium Licking1014_2</name>
    <dbReference type="NCBI Taxonomy" id="2017146"/>
    <lineage>
        <taxon>Bacteria</taxon>
        <taxon>Candidatus Berkelbacteria</taxon>
    </lineage>
</organism>
<accession>A0A554LUH0</accession>